<reference evidence="1 2" key="1">
    <citation type="journal article" date="2023" name="Science">
        <title>Complex scaffold remodeling in plant triterpene biosynthesis.</title>
        <authorList>
            <person name="De La Pena R."/>
            <person name="Hodgson H."/>
            <person name="Liu J.C."/>
            <person name="Stephenson M.J."/>
            <person name="Martin A.C."/>
            <person name="Owen C."/>
            <person name="Harkess A."/>
            <person name="Leebens-Mack J."/>
            <person name="Jimenez L.E."/>
            <person name="Osbourn A."/>
            <person name="Sattely E.S."/>
        </authorList>
    </citation>
    <scope>NUCLEOTIDE SEQUENCE [LARGE SCALE GENOMIC DNA]</scope>
    <source>
        <strain evidence="2">cv. JPN11</strain>
        <tissue evidence="1">Leaf</tissue>
    </source>
</reference>
<gene>
    <name evidence="1" type="ORF">OWV82_013865</name>
</gene>
<evidence type="ECO:0000313" key="2">
    <source>
        <dbReference type="Proteomes" id="UP001164539"/>
    </source>
</evidence>
<evidence type="ECO:0000313" key="1">
    <source>
        <dbReference type="EMBL" id="KAJ4715516.1"/>
    </source>
</evidence>
<sequence length="3240" mass="359287">MDCSVGDEGPAILQLHKWGPSQFQFNLSEFREAFISPTRELLLLLSYQSEALLFPLITGDSVDCDIVENCYDKSHQDPCSSALSRSDSKDNTPCTSGSVLDFDNGFSLDRNFSRSNSCPFVCDVNSLAWGVCGDTYNQHNDTSFRELLFVSGNQSVTVHAFRRPNSTANQPTLQDNFGKGRWVEWGPSATSVYNLEEVEPSNLSCEAPGCVEDEYMTGGNREISHGMHKEGGDGESLRGVGSKRWLRSFLTRAETFKSDGDCWTRFPEKASFPGSAKVVSFTIFDSNLSHLEVPARGTSVSVEENRQETVLDLKKGLPANSHLASSSLNFQSDVLPDLLGIDNNISFKCTRVFSRNSHDLLGFFLTLVDPLSVNVGDDSERNRCKDIVLVSRISSWGIQWVSAVKLEESLNRGSTFEWTDFCFSDDLLVCLSSSGLIILYAALSGSYVANLDLSSSCRLNLYSDLWEQDKLSIAAEQQVKQIDEVCTASTYRKHHHSGGRMFKKLIVASHTSLLAIVDEYGIIYVVCAADHLKKYNASAKLLPHSSHLGVGMFVGWEAGGSDIGNQRVYSNFSHFCCRYLDIPSLTHGDASSSNNVGSNVHCRWQGHSQYDLCLSGFSAASKINGQKFRDSEVKLHPMRKIILPTNRFHEDDCICFSPLGITRLKKNHHIKEQNSTKIVHFDLHTESAVQDDSFLHPASEMFLRLGRKEIPVGEAVGCTFQGCFYLVTEGGLSVVLPAISVSSSFLPIEAIGYRQPCMNKDKGCHGNSTLGIEESKQPWSPWKVEILDRVLLYEGPEEADCLCLENGWDLKISRMRRLQMALDYLKFDEIIQSLEMLVDVNLVEEGILRLLLAAVYLMSHTKGNDNEASTASRLLAVATSFVTKLIHKYGLEQHKNDVYLLQGINGNGILPLPSILPDEEENEMENSKRLCEMAHFLEIIRNLQSRLSAKFKKPGQGLEDGEETLSLVDPNLSQDEYQLSIVSADALLLDTINQHELPITLSSPVSSDTEKLALMPKDALKSKVLLEPEDSGEASVLVPQVSSLRRKVLPLENPKEMIARWKIDKLDLKTVVRDALLSGRLPLAVLQLHLHRSTESSAEEEHHDTFTEVLDIGRAIAYDLFLKGETGLAVATLQRLGEDIEICLKQLVFGTVRRSLRMQIAEEMRRYGYLGPIESKMLERVSLLERLYPSSSFWKTFLGRQKEFIRDTSTSNSPGEIYLHLLDSPLFNNLNIKCGEVDGVVLGSWTTVNESSSDPVFDEDNAHIGYWAAAAVWSNAWDQRTIDRIVLDQPFLMGVHVLWESQLEYHICHNDWEEVSKLLDVIPTSVLSDGSLEIALDSLHPALTVARNSEVTEHGNYICSIEELDAVCLDVPGIKIFRLSPNVMCSVWLRMLMEQELAKKFIFLKEYSEGTAEIVALLARSGFITGRNKISEDDCIENFSDLNLSNIAGRSPVDTIQALDKLLVHHCAEHNLPNLLDLYLDYNKLVLDSDLLPSLLDAAGDCHWARWLLLSRIKGHEYDASFANARSVVSHNLVSGSNLSVPEIDDIIRTVDDLAEGGGELAALATLMYAPAPIQKCLSSGSVRHSSCSAQCTLENLRPTLQRFPTLWRTLVAACFGEDTACNFLGPRAKNALSNYLNWRDNIFFSSGRDASLSQILPCWFPKTVRRLVQLYVQGPLGWQSLSGLPTAALLQRDIDLFTYPDGDAEVSAISWEATIQKHVEEELYDSSLQETGLGLEHHLHRGRALAAFNQLLGVRVEKLKSEGGSSSSAHGQANVQSDVQALLAPIVKSEESLLSSVMPLAISHFEDNILVASCAFLLELCGLSASMLRVDVAALKRISSFYKSSENGESHKQLSPKGSSFHALPLEDNITESLARALADEYMHEDNATKAEQKGSSDSVASARPSRAVILVLQHLEKASLPMMLDGKTCGSWLLTGNGDGTELRSQQKAASQRWNLVTVFCQMHQLPLSTKYLAVLAQDNDWVGFLYEAQVGGYPFETVVQVASKEFSDSRLKIHILTVLRGLQSRKKATSSFYLDSTERSESSFLDENLFVPVELFRILADCEKQKNPGEALLIKAKELSWSVLAMIASCFSDVTPLSCLTVWLEITAARETSSIKVNDIASQIADNVAAAVEATNAVPAGGRALTFHYNRQNPKRRRLIESTSADSLVSSSGVSVTYSSAKTIAEGTTGEEGKIEVDQHINILSDSVEGPVSLSKMVAVLCEQHLFLPLLRAFEMFLPSCSLLPFIRALQAFSQMRLAEASAHLGSFSARVRDEPTQLQANIGKEGQIGTSWVSSTAVKAADAMLSTCPSPYEKRCLLQLLAAAEFGDGGSAATYYRRLYWKINLAEPSLRKDDCLHLGNETLDDASLLAALEKNGHWEQARNWAKQLDASGGPWKSTIHHVTETQAESMVAEWKEFLWDVPEERVALWGHCQTLFIRYSFSSLQAGLFFLKHAETLEKDLPARELHEMLLLSLQWLSGMITQSNPVYPLHLLREIETRVWLLAVESEAQVKNEGDFSLTGSNQENTSSIIDRTANVITKMDNHINAMKNRIVEKHDARENNQAHFKSQLLDASSSTAAGGSTKTKRRAKGYMPSRRQLLDSVDKSTDPEDNSGPVNPRNDSPLQDESSTIEMSFPKWEERVGPAELERAVLSLLEFGQISAAKQLQHKLSPAHIPSEFILVDAALKLAAISTASVEVSISILDKEVLSVIRLYNILNDQLLINPLQVLESLASFFTEGCGRGLCKRIIAVVKAANVLGLGFSEAFDKQPVELLQLLSLKAQESFDEALLLVQTHSMPAASIAQILAESFLKGLLAAHRGGYMDFQKEEGPSPLLWRFSDFLKWAELCPSEPEIGHALMRLVITGQEIPHTCEVELLILSHHFYKSSACLDGVDVLVALAATRVEAYVSEGDFVCLARLITGVGNFHALNFILGILIENGQLELLLQKYSAAADTNTGTAEAVRGFRMAVLTALKHFNSNDLDAFATVYNHFDMKHETAALLESRAELSCQQWFYRADRDQNEDLLESMRYFIEAAEVHSSIDAGNKTRRACAQASLVSLQIRMPDSKWLNLSETNARRALVEQSRFQEALIVAEAYCLNQPSEWALVLWNQMLNPELTEEFVAEFVAVLPLQPSMLVELAKFYRAEVAARGDQSQFSVWLTGGGLPAEWAKYLGRSFRCLLKRTRDLRLRLQLATVATGFTDVVDACVKALDRVPENAGPLVLRRGHGGAYLPLM</sequence>
<dbReference type="EMBL" id="CM051400">
    <property type="protein sequence ID" value="KAJ4715516.1"/>
    <property type="molecule type" value="Genomic_DNA"/>
</dbReference>
<accession>A0ACC1XWF9</accession>
<dbReference type="Proteomes" id="UP001164539">
    <property type="component" value="Chromosome 7"/>
</dbReference>
<proteinExistence type="predicted"/>
<organism evidence="1 2">
    <name type="scientific">Melia azedarach</name>
    <name type="common">Chinaberry tree</name>
    <dbReference type="NCBI Taxonomy" id="155640"/>
    <lineage>
        <taxon>Eukaryota</taxon>
        <taxon>Viridiplantae</taxon>
        <taxon>Streptophyta</taxon>
        <taxon>Embryophyta</taxon>
        <taxon>Tracheophyta</taxon>
        <taxon>Spermatophyta</taxon>
        <taxon>Magnoliopsida</taxon>
        <taxon>eudicotyledons</taxon>
        <taxon>Gunneridae</taxon>
        <taxon>Pentapetalae</taxon>
        <taxon>rosids</taxon>
        <taxon>malvids</taxon>
        <taxon>Sapindales</taxon>
        <taxon>Meliaceae</taxon>
        <taxon>Melia</taxon>
    </lineage>
</organism>
<protein>
    <submittedName>
        <fullName evidence="1">Spatacsin</fullName>
    </submittedName>
</protein>
<keyword evidence="2" id="KW-1185">Reference proteome</keyword>
<name>A0ACC1XWF9_MELAZ</name>
<comment type="caution">
    <text evidence="1">The sequence shown here is derived from an EMBL/GenBank/DDBJ whole genome shotgun (WGS) entry which is preliminary data.</text>
</comment>